<reference evidence="6" key="1">
    <citation type="submission" date="2016-10" db="EMBL/GenBank/DDBJ databases">
        <authorList>
            <person name="Varghese N."/>
            <person name="Submissions S."/>
        </authorList>
    </citation>
    <scope>NUCLEOTIDE SEQUENCE [LARGE SCALE GENOMIC DNA]</scope>
    <source>
        <strain evidence="6">DSM 11443</strain>
    </source>
</reference>
<dbReference type="InterPro" id="IPR000843">
    <property type="entry name" value="HTH_LacI"/>
</dbReference>
<dbReference type="SUPFAM" id="SSF53822">
    <property type="entry name" value="Periplasmic binding protein-like I"/>
    <property type="match status" value="1"/>
</dbReference>
<dbReference type="InterPro" id="IPR028082">
    <property type="entry name" value="Peripla_BP_I"/>
</dbReference>
<accession>A0A1I1UGB6</accession>
<gene>
    <name evidence="5" type="ORF">SAMN04488523_10214</name>
</gene>
<dbReference type="RefSeq" id="WP_093922271.1">
    <property type="nucleotide sequence ID" value="NZ_FOMW01000002.1"/>
</dbReference>
<dbReference type="CDD" id="cd06307">
    <property type="entry name" value="PBP1_sugar_binding"/>
    <property type="match status" value="1"/>
</dbReference>
<dbReference type="Gene3D" id="3.40.50.2300">
    <property type="match status" value="2"/>
</dbReference>
<name>A0A1I1UGB6_9RHOB</name>
<protein>
    <submittedName>
        <fullName evidence="5">LacI family transcriptional regulator</fullName>
    </submittedName>
</protein>
<dbReference type="InterPro" id="IPR025997">
    <property type="entry name" value="SBP_2_dom"/>
</dbReference>
<sequence length="346" mass="37714">MKSPTLHDVAQLAGVSYATADRVLNQRGNVAAKSVTKVEAAVAQLGYVRNIAAANLSKNRTYRLAFVLPHRSNAFFGRMHDHLDQAKLHLKADRIAIDVIEFKAFEIDALQETLIGLAKAQYDGIAIVGLQQDRIKAPLDALRAAGTKVVSLVSDLPESCRDYYIGIDNNKAGRTAARLIGMAHAGAAGQVLVTAGSLDALDHFDRLHGFRNVLERDFPNLILQDVSETRDDPRLMRETLVQSLGQPHGITALYNVGAGNDGLIDALRVVGRPDRFCCIVHELSQPTRQALLEGAVDVAIDQRPEIELNRALAALRALLDGRPPPPSPELIPAIYLRDNLPDETIQ</sequence>
<dbReference type="PANTHER" id="PTHR30146:SF152">
    <property type="entry name" value="TRANSCRIPTIONAL REGULATORY PROTEIN"/>
    <property type="match status" value="1"/>
</dbReference>
<keyword evidence="1" id="KW-0805">Transcription regulation</keyword>
<keyword evidence="3" id="KW-0804">Transcription</keyword>
<evidence type="ECO:0000313" key="6">
    <source>
        <dbReference type="Proteomes" id="UP000198977"/>
    </source>
</evidence>
<dbReference type="Gene3D" id="1.10.260.40">
    <property type="entry name" value="lambda repressor-like DNA-binding domains"/>
    <property type="match status" value="1"/>
</dbReference>
<dbReference type="SMART" id="SM00354">
    <property type="entry name" value="HTH_LACI"/>
    <property type="match status" value="1"/>
</dbReference>
<dbReference type="EMBL" id="FOMW01000002">
    <property type="protein sequence ID" value="SFD66980.1"/>
    <property type="molecule type" value="Genomic_DNA"/>
</dbReference>
<proteinExistence type="predicted"/>
<dbReference type="PANTHER" id="PTHR30146">
    <property type="entry name" value="LACI-RELATED TRANSCRIPTIONAL REPRESSOR"/>
    <property type="match status" value="1"/>
</dbReference>
<keyword evidence="6" id="KW-1185">Reference proteome</keyword>
<dbReference type="Proteomes" id="UP000198977">
    <property type="component" value="Unassembled WGS sequence"/>
</dbReference>
<dbReference type="STRING" id="74348.SAMN04488523_10214"/>
<evidence type="ECO:0000259" key="4">
    <source>
        <dbReference type="PROSITE" id="PS50932"/>
    </source>
</evidence>
<dbReference type="GO" id="GO:0000976">
    <property type="term" value="F:transcription cis-regulatory region binding"/>
    <property type="evidence" value="ECO:0007669"/>
    <property type="project" value="TreeGrafter"/>
</dbReference>
<evidence type="ECO:0000256" key="3">
    <source>
        <dbReference type="ARBA" id="ARBA00023163"/>
    </source>
</evidence>
<dbReference type="SUPFAM" id="SSF47413">
    <property type="entry name" value="lambda repressor-like DNA-binding domains"/>
    <property type="match status" value="1"/>
</dbReference>
<feature type="domain" description="HTH lacI-type" evidence="4">
    <location>
        <begin position="4"/>
        <end position="58"/>
    </location>
</feature>
<dbReference type="GO" id="GO:0003700">
    <property type="term" value="F:DNA-binding transcription factor activity"/>
    <property type="evidence" value="ECO:0007669"/>
    <property type="project" value="TreeGrafter"/>
</dbReference>
<organism evidence="5 6">
    <name type="scientific">Sulfitobacter brevis</name>
    <dbReference type="NCBI Taxonomy" id="74348"/>
    <lineage>
        <taxon>Bacteria</taxon>
        <taxon>Pseudomonadati</taxon>
        <taxon>Pseudomonadota</taxon>
        <taxon>Alphaproteobacteria</taxon>
        <taxon>Rhodobacterales</taxon>
        <taxon>Roseobacteraceae</taxon>
        <taxon>Sulfitobacter</taxon>
    </lineage>
</organism>
<dbReference type="Pfam" id="PF13407">
    <property type="entry name" value="Peripla_BP_4"/>
    <property type="match status" value="1"/>
</dbReference>
<evidence type="ECO:0000313" key="5">
    <source>
        <dbReference type="EMBL" id="SFD66980.1"/>
    </source>
</evidence>
<evidence type="ECO:0000256" key="1">
    <source>
        <dbReference type="ARBA" id="ARBA00023015"/>
    </source>
</evidence>
<keyword evidence="2" id="KW-0238">DNA-binding</keyword>
<dbReference type="InterPro" id="IPR010982">
    <property type="entry name" value="Lambda_DNA-bd_dom_sf"/>
</dbReference>
<dbReference type="PROSITE" id="PS50932">
    <property type="entry name" value="HTH_LACI_2"/>
    <property type="match status" value="1"/>
</dbReference>
<dbReference type="Pfam" id="PF00356">
    <property type="entry name" value="LacI"/>
    <property type="match status" value="1"/>
</dbReference>
<dbReference type="PROSITE" id="PS00356">
    <property type="entry name" value="HTH_LACI_1"/>
    <property type="match status" value="1"/>
</dbReference>
<dbReference type="AlphaFoldDB" id="A0A1I1UGB6"/>
<dbReference type="CDD" id="cd01392">
    <property type="entry name" value="HTH_LacI"/>
    <property type="match status" value="1"/>
</dbReference>
<dbReference type="OrthoDB" id="9805774at2"/>
<evidence type="ECO:0000256" key="2">
    <source>
        <dbReference type="ARBA" id="ARBA00023125"/>
    </source>
</evidence>